<dbReference type="KEGG" id="mpro:BJP34_35505"/>
<organism evidence="1 2">
    <name type="scientific">Moorena producens PAL-8-15-08-1</name>
    <dbReference type="NCBI Taxonomy" id="1458985"/>
    <lineage>
        <taxon>Bacteria</taxon>
        <taxon>Bacillati</taxon>
        <taxon>Cyanobacteriota</taxon>
        <taxon>Cyanophyceae</taxon>
        <taxon>Coleofasciculales</taxon>
        <taxon>Coleofasciculaceae</taxon>
        <taxon>Moorena</taxon>
    </lineage>
</organism>
<reference evidence="2" key="1">
    <citation type="submission" date="2016-10" db="EMBL/GenBank/DDBJ databases">
        <title>Comparative genomics uncovers the prolific and rare metabolic potential of the cyanobacterial genus Moorea.</title>
        <authorList>
            <person name="Leao T."/>
            <person name="Castelao G."/>
            <person name="Korobeynikov A."/>
            <person name="Monroe E.A."/>
            <person name="Podell S."/>
            <person name="Glukhov E."/>
            <person name="Allen E."/>
            <person name="Gerwick W.H."/>
            <person name="Gerwick L."/>
        </authorList>
    </citation>
    <scope>NUCLEOTIDE SEQUENCE [LARGE SCALE GENOMIC DNA]</scope>
    <source>
        <strain evidence="2">PAL-8-15-08-1</strain>
    </source>
</reference>
<proteinExistence type="predicted"/>
<gene>
    <name evidence="1" type="ORF">BJP34_35505</name>
</gene>
<name>A0A1D8U2I1_9CYAN</name>
<evidence type="ECO:0000313" key="2">
    <source>
        <dbReference type="Proteomes" id="UP000177870"/>
    </source>
</evidence>
<dbReference type="EMBL" id="CP017599">
    <property type="protein sequence ID" value="AOX04033.1"/>
    <property type="molecule type" value="Genomic_DNA"/>
</dbReference>
<evidence type="ECO:0000313" key="1">
    <source>
        <dbReference type="EMBL" id="AOX04033.1"/>
    </source>
</evidence>
<sequence>MHLWIVNLYQDREQRTGNREQRTGNSSQELQGVFTVIYSLNIKDIFINPIDKIYKYILFKKKLQFF</sequence>
<dbReference type="AlphaFoldDB" id="A0A1D8U2I1"/>
<accession>A0A1D8U2I1</accession>
<dbReference type="Proteomes" id="UP000177870">
    <property type="component" value="Chromosome"/>
</dbReference>
<protein>
    <submittedName>
        <fullName evidence="1">Uncharacterized protein</fullName>
    </submittedName>
</protein>